<evidence type="ECO:0000259" key="1">
    <source>
        <dbReference type="PROSITE" id="PS50883"/>
    </source>
</evidence>
<proteinExistence type="predicted"/>
<sequence length="672" mass="76647">MSLHRDCLHIVIRRPLDDAFMTVLANIRQRAEHMGLFIREEGFVLEPACGEFDIVLLVSEHIDEEASDWLRHQRRHLQDQPLVVLSTGRAPDVLADCCLRLEDCLPPRDEFCLALLDDLLHSWRQQMRLRRHLNSEVSQLHSLLDIQTDPVALVRYPHHTYANLAYRRLWQIQDELHLEDMDMAEVFSPIALTALHQRLPTWRPGETLNLQLSEEQQLGNLQFQLQCLAPSPENVFLVRMISGANDDNLDEQADDILNRASYDRRSLLDQIHYIQYRGEHQGNDVQWALMAIRLENWLLLDELGEPTAETEEQIHLLEREIPDASTLHFGCMDQHHLCVLAPFDKQSALLGSGQLLLEQIGSLLPLTGASMSNRFCAGLVQIHGTLPDAETLLHQATHACAQAQRQGQSLVVYTSQRSAPGGQRAASQVRQQLRKAMDHNHFTLFYQPILNLFSPGDASYEVLLRMSDDQGQWITPVDLLSQAEQTGQALLIDQWVTERLCLQLKKQQLPLRVFINISAQAIHDPAFFVWLEATMKEVPPQHELVMQISEVDVWAAGRQAALFCEQLHQLGLKLCLKHLGMTTHAEQLSEQFDCDYYKLHGPLIRTVNQPDTQARIARLIAPLVPQGKAIIGPMVENASCLSLLWQAGIKYIQGHYLQPPHQHMDYVFTSDD</sequence>
<gene>
    <name evidence="2" type="ORF">C4K68_26195</name>
</gene>
<reference evidence="2 3" key="1">
    <citation type="submission" date="2018-02" db="EMBL/GenBank/DDBJ databases">
        <title>novel marine gammaproteobacteria from coastal saline agro ecosystem.</title>
        <authorList>
            <person name="Krishnan R."/>
            <person name="Ramesh Kumar N."/>
        </authorList>
    </citation>
    <scope>NUCLEOTIDE SEQUENCE [LARGE SCALE GENOMIC DNA]</scope>
    <source>
        <strain evidence="2 3">228</strain>
    </source>
</reference>
<dbReference type="SUPFAM" id="SSF141868">
    <property type="entry name" value="EAL domain-like"/>
    <property type="match status" value="1"/>
</dbReference>
<dbReference type="OrthoDB" id="7052318at2"/>
<evidence type="ECO:0000313" key="2">
    <source>
        <dbReference type="EMBL" id="PPC74428.1"/>
    </source>
</evidence>
<dbReference type="InterPro" id="IPR035919">
    <property type="entry name" value="EAL_sf"/>
</dbReference>
<dbReference type="PANTHER" id="PTHR33121:SF23">
    <property type="entry name" value="CYCLIC DI-GMP PHOSPHODIESTERASE PDEB"/>
    <property type="match status" value="1"/>
</dbReference>
<organism evidence="2 3">
    <name type="scientific">Proteobacteria bacterium 228</name>
    <dbReference type="NCBI Taxonomy" id="2083153"/>
    <lineage>
        <taxon>Bacteria</taxon>
        <taxon>Pseudomonadati</taxon>
        <taxon>Pseudomonadota</taxon>
    </lineage>
</organism>
<dbReference type="InterPro" id="IPR050706">
    <property type="entry name" value="Cyclic-di-GMP_PDE-like"/>
</dbReference>
<dbReference type="GO" id="GO:0071111">
    <property type="term" value="F:cyclic-guanylate-specific phosphodiesterase activity"/>
    <property type="evidence" value="ECO:0007669"/>
    <property type="project" value="InterPro"/>
</dbReference>
<dbReference type="SMART" id="SM00052">
    <property type="entry name" value="EAL"/>
    <property type="match status" value="1"/>
</dbReference>
<dbReference type="EMBL" id="PRLP01000148">
    <property type="protein sequence ID" value="PPC74428.1"/>
    <property type="molecule type" value="Genomic_DNA"/>
</dbReference>
<feature type="domain" description="EAL" evidence="1">
    <location>
        <begin position="426"/>
        <end position="672"/>
    </location>
</feature>
<comment type="caution">
    <text evidence="2">The sequence shown here is derived from an EMBL/GenBank/DDBJ whole genome shotgun (WGS) entry which is preliminary data.</text>
</comment>
<evidence type="ECO:0000313" key="3">
    <source>
        <dbReference type="Proteomes" id="UP000238196"/>
    </source>
</evidence>
<name>A0A2S5KI17_9PROT</name>
<dbReference type="Pfam" id="PF00563">
    <property type="entry name" value="EAL"/>
    <property type="match status" value="1"/>
</dbReference>
<accession>A0A2S5KI17</accession>
<dbReference type="PANTHER" id="PTHR33121">
    <property type="entry name" value="CYCLIC DI-GMP PHOSPHODIESTERASE PDEF"/>
    <property type="match status" value="1"/>
</dbReference>
<dbReference type="Gene3D" id="3.20.20.450">
    <property type="entry name" value="EAL domain"/>
    <property type="match status" value="1"/>
</dbReference>
<dbReference type="CDD" id="cd01948">
    <property type="entry name" value="EAL"/>
    <property type="match status" value="1"/>
</dbReference>
<protein>
    <recommendedName>
        <fullName evidence="1">EAL domain-containing protein</fullName>
    </recommendedName>
</protein>
<dbReference type="AlphaFoldDB" id="A0A2S5KI17"/>
<dbReference type="PROSITE" id="PS50883">
    <property type="entry name" value="EAL"/>
    <property type="match status" value="1"/>
</dbReference>
<dbReference type="InterPro" id="IPR001633">
    <property type="entry name" value="EAL_dom"/>
</dbReference>
<dbReference type="Proteomes" id="UP000238196">
    <property type="component" value="Unassembled WGS sequence"/>
</dbReference>